<protein>
    <submittedName>
        <fullName evidence="1">DNA encapsidation protein</fullName>
    </submittedName>
</protein>
<dbReference type="RefSeq" id="YP_006383590.1">
    <property type="nucleotide sequence ID" value="NC_017980.1"/>
</dbReference>
<keyword evidence="2" id="KW-1185">Reference proteome</keyword>
<name>I3PV13_9CAUD</name>
<dbReference type="GeneID" id="12979645"/>
<dbReference type="OrthoDB" id="8546at10239"/>
<dbReference type="InterPro" id="IPR027417">
    <property type="entry name" value="P-loop_NTPase"/>
</dbReference>
<evidence type="ECO:0000313" key="2">
    <source>
        <dbReference type="Proteomes" id="UP000005673"/>
    </source>
</evidence>
<dbReference type="KEGG" id="vg:12979645"/>
<dbReference type="InterPro" id="IPR008784">
    <property type="entry name" value="Podovirus_Gp16"/>
</dbReference>
<evidence type="ECO:0000313" key="1">
    <source>
        <dbReference type="EMBL" id="AFH27089.1"/>
    </source>
</evidence>
<sequence>MPVIGHTIYNKENNVLINVSRETLNKMFHVKQYRRYNIMSSFARNEVNKNVYYSMDKLMSYNAVYSFVLGERGNGKTYQGKKKMINLFLKHGKQSIYVRRTQTEIDEVKDTVFNDIAKDYPGINIEVKGYQGFIDGQCFCYFIALSTSSKKKSSSFPDVDFIFFDEYIITKTGKNDYLKNEMILLNDLVETVFRTRDPHVYICANAVSYVNPFFEFFEIEPTKTDKFITIKDEGDVLLCVEITDTQEYREMKKKTKFARLLKGSTYSSYAFDNNTLEDTNDFIVPNKPLGFNYYRGAFRIGERIIGAWSEGATDTGVWLGDKYLKENRWNYTILSNNNYTGWRNIKADRNHWNIKYIKKCFLNGDVYYMNQSTKKMFVEEVSKYL</sequence>
<organism evidence="1 2">
    <name type="scientific">Clostridium phage phiCP7R</name>
    <dbReference type="NCBI Taxonomy" id="1162304"/>
    <lineage>
        <taxon>Viruses</taxon>
        <taxon>Duplodnaviria</taxon>
        <taxon>Heunggongvirae</taxon>
        <taxon>Uroviricota</taxon>
        <taxon>Caudoviricetes</taxon>
        <taxon>Guelinviridae</taxon>
        <taxon>Brucesealvirus</taxon>
        <taxon>Brucesealvirus CP7R</taxon>
    </lineage>
</organism>
<dbReference type="Proteomes" id="UP000005673">
    <property type="component" value="Segment"/>
</dbReference>
<gene>
    <name evidence="1" type="ORF">phiCP7R_009</name>
</gene>
<dbReference type="Pfam" id="PF05894">
    <property type="entry name" value="Podovirus_Gp16"/>
    <property type="match status" value="1"/>
</dbReference>
<dbReference type="EMBL" id="JQ729990">
    <property type="protein sequence ID" value="AFH27089.1"/>
    <property type="molecule type" value="Genomic_DNA"/>
</dbReference>
<dbReference type="Gene3D" id="3.40.50.300">
    <property type="entry name" value="P-loop containing nucleotide triphosphate hydrolases"/>
    <property type="match status" value="1"/>
</dbReference>
<proteinExistence type="predicted"/>
<reference evidence="1 2" key="1">
    <citation type="journal article" date="2012" name="PLoS ONE">
        <title>Molecular Characterization of Podoviral Bacteriophages Virulent for Clostridium perfringens and Their Comparison with Members of the Picovirinae.</title>
        <authorList>
            <person name="Volozhantsev N.V."/>
            <person name="Oakley B.B."/>
            <person name="Morales C.A."/>
            <person name="Verevkin V.V."/>
            <person name="Bannov V.A."/>
            <person name="Krasilnikova V.M."/>
            <person name="Popova A.V."/>
            <person name="Zhilenkov E.L."/>
            <person name="Garrish J.K."/>
            <person name="Schegg K.M."/>
            <person name="Woolsey R."/>
            <person name="Quilici D.R."/>
            <person name="Line J.E."/>
            <person name="Hiett K.L."/>
            <person name="Siragusa G.R."/>
            <person name="Svetoch E.A."/>
            <person name="Seal B.S."/>
        </authorList>
    </citation>
    <scope>NUCLEOTIDE SEQUENCE [LARGE SCALE GENOMIC DNA]</scope>
    <source>
        <strain evidence="1">PhiCP24R</strain>
    </source>
</reference>
<accession>I3PV13</accession>